<feature type="compositionally biased region" description="Gly residues" evidence="5">
    <location>
        <begin position="202"/>
        <end position="212"/>
    </location>
</feature>
<dbReference type="Proteomes" id="UP000232323">
    <property type="component" value="Unassembled WGS sequence"/>
</dbReference>
<evidence type="ECO:0000313" key="7">
    <source>
        <dbReference type="Proteomes" id="UP000232323"/>
    </source>
</evidence>
<feature type="compositionally biased region" description="Basic and acidic residues" evidence="5">
    <location>
        <begin position="137"/>
        <end position="148"/>
    </location>
</feature>
<feature type="region of interest" description="Disordered" evidence="5">
    <location>
        <begin position="135"/>
        <end position="166"/>
    </location>
</feature>
<dbReference type="PANTHER" id="PTHR12694:SF8">
    <property type="entry name" value="TRANSCRIPTION INITIATION FACTOR IIA SUBUNIT 1"/>
    <property type="match status" value="1"/>
</dbReference>
<dbReference type="Gene3D" id="2.30.18.10">
    <property type="entry name" value="Transcription factor IIA (TFIIA), beta-barrel domain"/>
    <property type="match status" value="1"/>
</dbReference>
<dbReference type="PANTHER" id="PTHR12694">
    <property type="entry name" value="TRANSCRIPTION INITIATION FACTOR IIA SUBUNIT 1"/>
    <property type="match status" value="1"/>
</dbReference>
<reference evidence="6 7" key="1">
    <citation type="submission" date="2017-08" db="EMBL/GenBank/DDBJ databases">
        <title>Acidophilic green algal genome provides insights into adaptation to an acidic environment.</title>
        <authorList>
            <person name="Hirooka S."/>
            <person name="Hirose Y."/>
            <person name="Kanesaki Y."/>
            <person name="Higuchi S."/>
            <person name="Fujiwara T."/>
            <person name="Onuma R."/>
            <person name="Era A."/>
            <person name="Ohbayashi R."/>
            <person name="Uzuka A."/>
            <person name="Nozaki H."/>
            <person name="Yoshikawa H."/>
            <person name="Miyagishima S.Y."/>
        </authorList>
    </citation>
    <scope>NUCLEOTIDE SEQUENCE [LARGE SCALE GENOMIC DNA]</scope>
    <source>
        <strain evidence="6 7">NIES-2499</strain>
    </source>
</reference>
<dbReference type="SMART" id="SM01371">
    <property type="entry name" value="TFIIA"/>
    <property type="match status" value="1"/>
</dbReference>
<dbReference type="STRING" id="1157962.A0A250X3I8"/>
<evidence type="ECO:0000256" key="5">
    <source>
        <dbReference type="SAM" id="MobiDB-lite"/>
    </source>
</evidence>
<accession>A0A250X3I8</accession>
<name>A0A250X3I8_9CHLO</name>
<dbReference type="AlphaFoldDB" id="A0A250X3I8"/>
<dbReference type="InterPro" id="IPR004855">
    <property type="entry name" value="TFIIA_asu/bsu"/>
</dbReference>
<dbReference type="GO" id="GO:0006367">
    <property type="term" value="P:transcription initiation at RNA polymerase II promoter"/>
    <property type="evidence" value="ECO:0007669"/>
    <property type="project" value="InterPro"/>
</dbReference>
<dbReference type="OrthoDB" id="6275927at2759"/>
<dbReference type="EMBL" id="BEGY01000026">
    <property type="protein sequence ID" value="GAX77638.1"/>
    <property type="molecule type" value="Genomic_DNA"/>
</dbReference>
<evidence type="ECO:0000256" key="4">
    <source>
        <dbReference type="ARBA" id="ARBA00023242"/>
    </source>
</evidence>
<proteinExistence type="inferred from homology"/>
<dbReference type="CDD" id="cd07976">
    <property type="entry name" value="TFIIA_alpha_beta_like"/>
    <property type="match status" value="1"/>
</dbReference>
<evidence type="ECO:0000256" key="3">
    <source>
        <dbReference type="ARBA" id="ARBA00023163"/>
    </source>
</evidence>
<dbReference type="Pfam" id="PF03153">
    <property type="entry name" value="TFIIA"/>
    <property type="match status" value="2"/>
</dbReference>
<comment type="similarity">
    <text evidence="2">Belongs to the TFIIA subunit 1 family.</text>
</comment>
<dbReference type="InterPro" id="IPR009088">
    <property type="entry name" value="TFIIA_b-brl"/>
</dbReference>
<gene>
    <name evidence="6" type="ORF">CEUSTIGMA_g5081.t1</name>
</gene>
<organism evidence="6 7">
    <name type="scientific">Chlamydomonas eustigma</name>
    <dbReference type="NCBI Taxonomy" id="1157962"/>
    <lineage>
        <taxon>Eukaryota</taxon>
        <taxon>Viridiplantae</taxon>
        <taxon>Chlorophyta</taxon>
        <taxon>core chlorophytes</taxon>
        <taxon>Chlorophyceae</taxon>
        <taxon>CS clade</taxon>
        <taxon>Chlamydomonadales</taxon>
        <taxon>Chlamydomonadaceae</taxon>
        <taxon>Chlamydomonas</taxon>
    </lineage>
</organism>
<evidence type="ECO:0000256" key="2">
    <source>
        <dbReference type="ARBA" id="ARBA00010059"/>
    </source>
</evidence>
<keyword evidence="3" id="KW-0804">Transcription</keyword>
<dbReference type="SUPFAM" id="SSF50784">
    <property type="entry name" value="Transcription factor IIA (TFIIA), beta-barrel domain"/>
    <property type="match status" value="1"/>
</dbReference>
<feature type="region of interest" description="Disordered" evidence="5">
    <location>
        <begin position="183"/>
        <end position="248"/>
    </location>
</feature>
<comment type="caution">
    <text evidence="6">The sequence shown here is derived from an EMBL/GenBank/DDBJ whole genome shotgun (WGS) entry which is preliminary data.</text>
</comment>
<evidence type="ECO:0000313" key="6">
    <source>
        <dbReference type="EMBL" id="GAX77638.1"/>
    </source>
</evidence>
<comment type="subcellular location">
    <subcellularLocation>
        <location evidence="1">Nucleus</location>
    </subcellularLocation>
</comment>
<dbReference type="GO" id="GO:0005672">
    <property type="term" value="C:transcription factor TFIIA complex"/>
    <property type="evidence" value="ECO:0007669"/>
    <property type="project" value="InterPro"/>
</dbReference>
<dbReference type="Gene3D" id="1.10.287.100">
    <property type="match status" value="1"/>
</dbReference>
<sequence>MNVRSNASAVFKWVVDDVIAKIKPDFVQEGVDESVLDELRQTWESKLLANGLISNGHDEPMTSGMNMGLGFMGGQNVFRHPQAVMPPHLSHPQLAAAQILQHHINAANLNRGAGAPNSQAMAAYAQLAAAAAAAGMKRKEPEGGRPDIKPQMPQRDGADDGEACSSAPIPLAAISHTPLDLTAAGTSKKIPPPHLIAQYDGPGDGAGGSGGGGEEDEEDGGEGAGGEVGGKSEEVLSDASDGDDDEEEEITNFLCCQFEKVTRVKNKWKISMRDGVFHINGKDHLFKRATGEWSWV</sequence>
<dbReference type="SUPFAM" id="SSF47396">
    <property type="entry name" value="Transcription factor IIA (TFIIA), alpha-helical domain"/>
    <property type="match status" value="1"/>
</dbReference>
<keyword evidence="7" id="KW-1185">Reference proteome</keyword>
<keyword evidence="4" id="KW-0539">Nucleus</keyword>
<protein>
    <submittedName>
        <fullName evidence="6">Uncharacterized protein</fullName>
    </submittedName>
</protein>
<evidence type="ECO:0000256" key="1">
    <source>
        <dbReference type="ARBA" id="ARBA00004123"/>
    </source>
</evidence>